<evidence type="ECO:0000259" key="8">
    <source>
        <dbReference type="PROSITE" id="PS50949"/>
    </source>
</evidence>
<keyword evidence="6" id="KW-0238">DNA-binding</keyword>
<protein>
    <submittedName>
        <fullName evidence="9">Transcriptional regulator, GntR family</fullName>
    </submittedName>
</protein>
<evidence type="ECO:0000256" key="3">
    <source>
        <dbReference type="ARBA" id="ARBA00022679"/>
    </source>
</evidence>
<dbReference type="FunFam" id="3.40.640.10:FF:000023">
    <property type="entry name" value="Transcriptional regulator, GntR family"/>
    <property type="match status" value="1"/>
</dbReference>
<dbReference type="Gene3D" id="1.10.10.10">
    <property type="entry name" value="Winged helix-like DNA-binding domain superfamily/Winged helix DNA-binding domain"/>
    <property type="match status" value="1"/>
</dbReference>
<gene>
    <name evidence="9" type="ORF">BGL_2c13910</name>
</gene>
<dbReference type="PROSITE" id="PS50949">
    <property type="entry name" value="HTH_GNTR"/>
    <property type="match status" value="1"/>
</dbReference>
<evidence type="ECO:0000256" key="1">
    <source>
        <dbReference type="ARBA" id="ARBA00005384"/>
    </source>
</evidence>
<dbReference type="GO" id="GO:0003700">
    <property type="term" value="F:DNA-binding transcription factor activity"/>
    <property type="evidence" value="ECO:0007669"/>
    <property type="project" value="InterPro"/>
</dbReference>
<dbReference type="SUPFAM" id="SSF53383">
    <property type="entry name" value="PLP-dependent transferases"/>
    <property type="match status" value="1"/>
</dbReference>
<dbReference type="CDD" id="cd07377">
    <property type="entry name" value="WHTH_GntR"/>
    <property type="match status" value="1"/>
</dbReference>
<dbReference type="KEGG" id="bgp:BGL_2c13910"/>
<dbReference type="InterPro" id="IPR051446">
    <property type="entry name" value="HTH_trans_reg/aminotransferase"/>
</dbReference>
<keyword evidence="4" id="KW-0663">Pyridoxal phosphate</keyword>
<dbReference type="RefSeq" id="WP_042627904.1">
    <property type="nucleotide sequence ID" value="NZ_CP002581.1"/>
</dbReference>
<dbReference type="Proteomes" id="UP000031838">
    <property type="component" value="Chromosome 2"/>
</dbReference>
<dbReference type="CDD" id="cd00609">
    <property type="entry name" value="AAT_like"/>
    <property type="match status" value="1"/>
</dbReference>
<evidence type="ECO:0000256" key="7">
    <source>
        <dbReference type="ARBA" id="ARBA00023163"/>
    </source>
</evidence>
<evidence type="ECO:0000256" key="5">
    <source>
        <dbReference type="ARBA" id="ARBA00023015"/>
    </source>
</evidence>
<dbReference type="PANTHER" id="PTHR46577">
    <property type="entry name" value="HTH-TYPE TRANSCRIPTIONAL REGULATORY PROTEIN GABR"/>
    <property type="match status" value="1"/>
</dbReference>
<dbReference type="InterPro" id="IPR015422">
    <property type="entry name" value="PyrdxlP-dep_Trfase_small"/>
</dbReference>
<reference evidence="9 10" key="2">
    <citation type="journal article" date="2016" name="Appl. Microbiol. Biotechnol.">
        <title>Mutations improving production and secretion of extracellular lipase by Burkholderia glumae PG1.</title>
        <authorList>
            <person name="Knapp A."/>
            <person name="Voget S."/>
            <person name="Gao R."/>
            <person name="Zaburannyi N."/>
            <person name="Krysciak D."/>
            <person name="Breuer M."/>
            <person name="Hauer B."/>
            <person name="Streit W.R."/>
            <person name="Muller R."/>
            <person name="Daniel R."/>
            <person name="Jaeger K.E."/>
        </authorList>
    </citation>
    <scope>NUCLEOTIDE SEQUENCE [LARGE SCALE GENOMIC DNA]</scope>
    <source>
        <strain evidence="9 10">PG1</strain>
    </source>
</reference>
<dbReference type="InterPro" id="IPR036388">
    <property type="entry name" value="WH-like_DNA-bd_sf"/>
</dbReference>
<name>A0A0B6S1D4_BURPL</name>
<dbReference type="InterPro" id="IPR015424">
    <property type="entry name" value="PyrdxlP-dep_Trfase"/>
</dbReference>
<evidence type="ECO:0000313" key="10">
    <source>
        <dbReference type="Proteomes" id="UP000031838"/>
    </source>
</evidence>
<dbReference type="AlphaFoldDB" id="A0A0B6S1D4"/>
<keyword evidence="2" id="KW-0032">Aminotransferase</keyword>
<dbReference type="Gene3D" id="3.40.640.10">
    <property type="entry name" value="Type I PLP-dependent aspartate aminotransferase-like (Major domain)"/>
    <property type="match status" value="1"/>
</dbReference>
<dbReference type="InterPro" id="IPR000524">
    <property type="entry name" value="Tscrpt_reg_HTH_GntR"/>
</dbReference>
<reference evidence="10" key="1">
    <citation type="submission" date="2011-03" db="EMBL/GenBank/DDBJ databases">
        <authorList>
            <person name="Voget S."/>
            <person name="Streit W.R."/>
            <person name="Jaeger K.E."/>
            <person name="Daniel R."/>
        </authorList>
    </citation>
    <scope>NUCLEOTIDE SEQUENCE [LARGE SCALE GENOMIC DNA]</scope>
    <source>
        <strain evidence="10">PG1</strain>
    </source>
</reference>
<proteinExistence type="inferred from homology"/>
<evidence type="ECO:0000313" key="9">
    <source>
        <dbReference type="EMBL" id="AJK49458.1"/>
    </source>
</evidence>
<keyword evidence="3" id="KW-0808">Transferase</keyword>
<keyword evidence="7" id="KW-0804">Transcription</keyword>
<dbReference type="Pfam" id="PF00392">
    <property type="entry name" value="GntR"/>
    <property type="match status" value="1"/>
</dbReference>
<sequence length="496" mass="53706">MTRRAGPPSPAAPVTRYEALARALADEIRSGNVAVGARLPSLRQIIAQHGVSQSTVFRAYYLLEEWGLIRAQERSGYYVAPGARVVAAARADHAPAPPHAASTKVDISELVFSVLDAARRPDVAPLGSAFPSPELFPLPRLAKSLATAARELDPWSTVVDLPPGNEALRRQIALRYLGLGIAQPHDEIVVTNGALEALNLCLMAVTRPGDVVAVEAPGFYGALQAIERLDLRAVEIPVDPVDGLDLDALGRALERHPVRACWFMTNFQNPTGALLADEKKRALVELLARHQVPLIEDDVYGELHFGARAPLPARAFDRHGLVMHCSSFSKTLAPGYRIGWAAAGRFAPRVQRLKLMTTIAASIPVQAGLADYLEHGGYDRHLRKLRGALAAQLDALARAIARWLPRDVRWTRPRGGYFVWIALPDEIDAMALHARALARGVGIAPGPIFSASHAFANCVRLNFGHPWSDAIEQAIRTLGELLADPAVRRRGSGLPA</sequence>
<dbReference type="InterPro" id="IPR036390">
    <property type="entry name" value="WH_DNA-bd_sf"/>
</dbReference>
<dbReference type="Gene3D" id="3.90.1150.10">
    <property type="entry name" value="Aspartate Aminotransferase, domain 1"/>
    <property type="match status" value="1"/>
</dbReference>
<keyword evidence="5" id="KW-0805">Transcription regulation</keyword>
<dbReference type="GO" id="GO:0003677">
    <property type="term" value="F:DNA binding"/>
    <property type="evidence" value="ECO:0007669"/>
    <property type="project" value="UniProtKB-KW"/>
</dbReference>
<dbReference type="OrthoDB" id="9804020at2"/>
<evidence type="ECO:0000256" key="4">
    <source>
        <dbReference type="ARBA" id="ARBA00022898"/>
    </source>
</evidence>
<dbReference type="PANTHER" id="PTHR46577:SF2">
    <property type="entry name" value="TRANSCRIPTIONAL REGULATORY PROTEIN"/>
    <property type="match status" value="1"/>
</dbReference>
<evidence type="ECO:0000256" key="6">
    <source>
        <dbReference type="ARBA" id="ARBA00023125"/>
    </source>
</evidence>
<accession>A0A0B6S1D4</accession>
<evidence type="ECO:0000256" key="2">
    <source>
        <dbReference type="ARBA" id="ARBA00022576"/>
    </source>
</evidence>
<dbReference type="SUPFAM" id="SSF46785">
    <property type="entry name" value="Winged helix' DNA-binding domain"/>
    <property type="match status" value="1"/>
</dbReference>
<dbReference type="Pfam" id="PF00155">
    <property type="entry name" value="Aminotran_1_2"/>
    <property type="match status" value="1"/>
</dbReference>
<dbReference type="SMART" id="SM00345">
    <property type="entry name" value="HTH_GNTR"/>
    <property type="match status" value="1"/>
</dbReference>
<dbReference type="HOGENOM" id="CLU_017584_0_0_4"/>
<dbReference type="InterPro" id="IPR004839">
    <property type="entry name" value="Aminotransferase_I/II_large"/>
</dbReference>
<dbReference type="GO" id="GO:0030170">
    <property type="term" value="F:pyridoxal phosphate binding"/>
    <property type="evidence" value="ECO:0007669"/>
    <property type="project" value="InterPro"/>
</dbReference>
<feature type="domain" description="HTH gntR-type" evidence="8">
    <location>
        <begin position="14"/>
        <end position="82"/>
    </location>
</feature>
<dbReference type="GO" id="GO:0008483">
    <property type="term" value="F:transaminase activity"/>
    <property type="evidence" value="ECO:0007669"/>
    <property type="project" value="UniProtKB-KW"/>
</dbReference>
<dbReference type="InterPro" id="IPR015421">
    <property type="entry name" value="PyrdxlP-dep_Trfase_major"/>
</dbReference>
<keyword evidence="10" id="KW-1185">Reference proteome</keyword>
<organism evidence="9 10">
    <name type="scientific">Burkholderia plantarii</name>
    <dbReference type="NCBI Taxonomy" id="41899"/>
    <lineage>
        <taxon>Bacteria</taxon>
        <taxon>Pseudomonadati</taxon>
        <taxon>Pseudomonadota</taxon>
        <taxon>Betaproteobacteria</taxon>
        <taxon>Burkholderiales</taxon>
        <taxon>Burkholderiaceae</taxon>
        <taxon>Burkholderia</taxon>
    </lineage>
</organism>
<dbReference type="EMBL" id="CP002581">
    <property type="protein sequence ID" value="AJK49458.1"/>
    <property type="molecule type" value="Genomic_DNA"/>
</dbReference>
<comment type="similarity">
    <text evidence="1">In the C-terminal section; belongs to the class-I pyridoxal-phosphate-dependent aminotransferase family.</text>
</comment>